<dbReference type="InterPro" id="IPR018511">
    <property type="entry name" value="Hemolysin-typ_Ca-bd_CS"/>
</dbReference>
<evidence type="ECO:0000313" key="6">
    <source>
        <dbReference type="Proteomes" id="UP001589670"/>
    </source>
</evidence>
<dbReference type="EMBL" id="JBHMEC010000009">
    <property type="protein sequence ID" value="MFB9149230.1"/>
    <property type="molecule type" value="Genomic_DNA"/>
</dbReference>
<dbReference type="PROSITE" id="PS00330">
    <property type="entry name" value="HEMOLYSIN_CALCIUM"/>
    <property type="match status" value="5"/>
</dbReference>
<dbReference type="InterPro" id="IPR028992">
    <property type="entry name" value="Hedgehog/Intein_dom"/>
</dbReference>
<dbReference type="PANTHER" id="PTHR38340:SF1">
    <property type="entry name" value="S-LAYER PROTEIN"/>
    <property type="match status" value="1"/>
</dbReference>
<dbReference type="RefSeq" id="WP_377067931.1">
    <property type="nucleotide sequence ID" value="NZ_JBHMEC010000009.1"/>
</dbReference>
<feature type="compositionally biased region" description="Polar residues" evidence="3">
    <location>
        <begin position="381"/>
        <end position="391"/>
    </location>
</feature>
<evidence type="ECO:0000256" key="1">
    <source>
        <dbReference type="ARBA" id="ARBA00004613"/>
    </source>
</evidence>
<feature type="region of interest" description="Disordered" evidence="3">
    <location>
        <begin position="332"/>
        <end position="391"/>
    </location>
</feature>
<feature type="region of interest" description="Disordered" evidence="3">
    <location>
        <begin position="205"/>
        <end position="225"/>
    </location>
</feature>
<accession>A0ABV5HXT2</accession>
<dbReference type="Proteomes" id="UP001589670">
    <property type="component" value="Unassembled WGS sequence"/>
</dbReference>
<feature type="compositionally biased region" description="Polar residues" evidence="3">
    <location>
        <begin position="50"/>
        <end position="59"/>
    </location>
</feature>
<protein>
    <submittedName>
        <fullName evidence="5">Hint domain-containing protein</fullName>
    </submittedName>
</protein>
<dbReference type="SUPFAM" id="SSF51120">
    <property type="entry name" value="beta-Roll"/>
    <property type="match status" value="3"/>
</dbReference>
<comment type="caution">
    <text evidence="5">The sequence shown here is derived from an EMBL/GenBank/DDBJ whole genome shotgun (WGS) entry which is preliminary data.</text>
</comment>
<dbReference type="InterPro" id="IPR050557">
    <property type="entry name" value="RTX_toxin/Mannuronan_C5-epim"/>
</dbReference>
<dbReference type="Gene3D" id="2.170.16.10">
    <property type="entry name" value="Hedgehog/Intein (Hint) domain"/>
    <property type="match status" value="1"/>
</dbReference>
<evidence type="ECO:0000256" key="3">
    <source>
        <dbReference type="SAM" id="MobiDB-lite"/>
    </source>
</evidence>
<evidence type="ECO:0000259" key="4">
    <source>
        <dbReference type="Pfam" id="PF13403"/>
    </source>
</evidence>
<dbReference type="Pfam" id="PF13403">
    <property type="entry name" value="Hint_2"/>
    <property type="match status" value="1"/>
</dbReference>
<dbReference type="InterPro" id="IPR036844">
    <property type="entry name" value="Hint_dom_sf"/>
</dbReference>
<evidence type="ECO:0000256" key="2">
    <source>
        <dbReference type="ARBA" id="ARBA00022525"/>
    </source>
</evidence>
<organism evidence="5 6">
    <name type="scientific">Roseovarius ramblicola</name>
    <dbReference type="NCBI Taxonomy" id="2022336"/>
    <lineage>
        <taxon>Bacteria</taxon>
        <taxon>Pseudomonadati</taxon>
        <taxon>Pseudomonadota</taxon>
        <taxon>Alphaproteobacteria</taxon>
        <taxon>Rhodobacterales</taxon>
        <taxon>Roseobacteraceae</taxon>
        <taxon>Roseovarius</taxon>
    </lineage>
</organism>
<dbReference type="PRINTS" id="PR00313">
    <property type="entry name" value="CABNDNGRPT"/>
</dbReference>
<comment type="subcellular location">
    <subcellularLocation>
        <location evidence="1">Secreted</location>
    </subcellularLocation>
</comment>
<sequence>MPTYTVNIYNNDPLFILSGTVGNTASWTGEAKPSGTATITDNEPGVEGTTIDSNASGGESATADITVGGSTSTGAGIYAEESWTLRDTVTGETFNVITFRVTSGGATGYYTLSETPLVSGRSYETLEHDTDPDVTAGDPAFSIDDYVEAGFEVDGTAGDDNIDAGYVDTDGDSVGGGNDTVLAGAGNDTVFAGAGDDTVFGGTGNDSIHGGAGDDSLSGGDGDDTLIGGAGADTLSGGAGLDIVDYSASDAAVNVDLSTGSYGGGDATGDTGSGVDGIIGSDFNDTLTGFDGIFDGGTTTNYIDGGAGNDLIDGLDGGDTLIGGAGDDTVLGGGGGDQVFGGSGDDTLSGGSGDDVIRGDSDPSASSSESLNWGAEGASGTDISSGVSQDTGGMTVTASFARGPINDVIETSGTTQHTEAGEPFDPNSALYLTSGSGAGDNVTVTLGFAAEAGSGLADEVSNVSFRVNDIDQGSWQDIVTITAFDAAGNPVPATITVSGDDSLSGNTVTAGGGGDSADEAAGSILVEVAGPAASVVIDYDNGDTGGQALWVTDVHFDTITADAAANADSIDGGAGDDTLYGEAGNDTLTGGAGADQLFGGLGDDTMFVSEGDTADGGDGDDLFVLTDLAGPGTGTITITGGETGETNGDTLQLTADVGQDDITFTNTDDAAGGLSGSFTVNGTQVTFSEIENIICFTPGARILTETGERPVESLRPGDMVITRDHGAQPVRWTGRRTVAGTGRFAPVRVAADVLDGARAPLTVSPQHRLLFTGYRAELLFGCDEVLVAAKHLVDGQTVTRTDQAAVTYIHLMFDHHEVIYAEGAATESFHAGEAGLAAIDGAAREELFAIFPELRSHPDRHGPTARPCLRRHEARLLMPAA</sequence>
<dbReference type="InterPro" id="IPR011049">
    <property type="entry name" value="Serralysin-like_metalloprot_C"/>
</dbReference>
<gene>
    <name evidence="5" type="ORF">ACFFU4_05630</name>
</gene>
<feature type="domain" description="Hedgehog/Intein (Hint)" evidence="4">
    <location>
        <begin position="694"/>
        <end position="832"/>
    </location>
</feature>
<dbReference type="Gene3D" id="2.150.10.10">
    <property type="entry name" value="Serralysin-like metalloprotease, C-terminal"/>
    <property type="match status" value="3"/>
</dbReference>
<keyword evidence="2" id="KW-0964">Secreted</keyword>
<dbReference type="SUPFAM" id="SSF51294">
    <property type="entry name" value="Hedgehog/intein (Hint) domain"/>
    <property type="match status" value="1"/>
</dbReference>
<feature type="region of interest" description="Disordered" evidence="3">
    <location>
        <begin position="28"/>
        <end position="71"/>
    </location>
</feature>
<dbReference type="InterPro" id="IPR001343">
    <property type="entry name" value="Hemolysn_Ca-bd"/>
</dbReference>
<keyword evidence="6" id="KW-1185">Reference proteome</keyword>
<dbReference type="Pfam" id="PF00353">
    <property type="entry name" value="HemolysinCabind"/>
    <property type="match status" value="5"/>
</dbReference>
<name>A0ABV5HXT2_9RHOB</name>
<proteinExistence type="predicted"/>
<dbReference type="PANTHER" id="PTHR38340">
    <property type="entry name" value="S-LAYER PROTEIN"/>
    <property type="match status" value="1"/>
</dbReference>
<feature type="compositionally biased region" description="Gly residues" evidence="3">
    <location>
        <begin position="332"/>
        <end position="344"/>
    </location>
</feature>
<evidence type="ECO:0000313" key="5">
    <source>
        <dbReference type="EMBL" id="MFB9149230.1"/>
    </source>
</evidence>
<reference evidence="5 6" key="1">
    <citation type="submission" date="2024-09" db="EMBL/GenBank/DDBJ databases">
        <authorList>
            <person name="Sun Q."/>
            <person name="Mori K."/>
        </authorList>
    </citation>
    <scope>NUCLEOTIDE SEQUENCE [LARGE SCALE GENOMIC DNA]</scope>
    <source>
        <strain evidence="5 6">CECT 9424</strain>
    </source>
</reference>